<evidence type="ECO:0000256" key="8">
    <source>
        <dbReference type="HAMAP-Rule" id="MF_00530"/>
    </source>
</evidence>
<dbReference type="GO" id="GO:0045259">
    <property type="term" value="C:proton-transporting ATP synthase complex"/>
    <property type="evidence" value="ECO:0007669"/>
    <property type="project" value="UniProtKB-KW"/>
</dbReference>
<keyword evidence="5 8" id="KW-0472">Membrane</keyword>
<protein>
    <recommendedName>
        <fullName evidence="8">ATP synthase epsilon chain</fullName>
    </recommendedName>
    <alternativeName>
        <fullName evidence="8">ATP synthase F1 sector epsilon subunit</fullName>
    </alternativeName>
    <alternativeName>
        <fullName evidence="8">F-ATPase epsilon subunit</fullName>
    </alternativeName>
</protein>
<dbReference type="SUPFAM" id="SSF51344">
    <property type="entry name" value="Epsilon subunit of F1F0-ATP synthase N-terminal domain"/>
    <property type="match status" value="1"/>
</dbReference>
<dbReference type="AlphaFoldDB" id="A0A1Y3XN24"/>
<proteinExistence type="inferred from homology"/>
<keyword evidence="8" id="KW-1003">Cell membrane</keyword>
<dbReference type="PANTHER" id="PTHR13822:SF10">
    <property type="entry name" value="ATP SYNTHASE EPSILON CHAIN, CHLOROPLASTIC"/>
    <property type="match status" value="1"/>
</dbReference>
<keyword evidence="8" id="KW-0375">Hydrogen ion transport</keyword>
<dbReference type="HAMAP" id="MF_00530">
    <property type="entry name" value="ATP_synth_epsil_bac"/>
    <property type="match status" value="1"/>
</dbReference>
<dbReference type="RefSeq" id="WP_094335891.1">
    <property type="nucleotide sequence ID" value="NZ_NFIE01000020.1"/>
</dbReference>
<evidence type="ECO:0000256" key="7">
    <source>
        <dbReference type="ARBA" id="ARBA00023310"/>
    </source>
</evidence>
<dbReference type="OrthoDB" id="9791445at2"/>
<evidence type="ECO:0000256" key="9">
    <source>
        <dbReference type="RuleBase" id="RU003656"/>
    </source>
</evidence>
<evidence type="ECO:0000256" key="5">
    <source>
        <dbReference type="ARBA" id="ARBA00023136"/>
    </source>
</evidence>
<dbReference type="GO" id="GO:0046933">
    <property type="term" value="F:proton-transporting ATP synthase activity, rotational mechanism"/>
    <property type="evidence" value="ECO:0007669"/>
    <property type="project" value="UniProtKB-UniRule"/>
</dbReference>
<dbReference type="Proteomes" id="UP000195781">
    <property type="component" value="Unassembled WGS sequence"/>
</dbReference>
<name>A0A1Y3XN24_9ACTN</name>
<sequence>MRVRIVCPEHNAYEGEAVFVALPTTDGELGVAPLHASEICSVASGYVRLCDERMGEVSHTFAVDGGYAEITGDEVVILAERAKDMASVSPDEVRERLRGFEEQLGNLSADDARRAYLYNEIAWCKLLCSK</sequence>
<comment type="subunit">
    <text evidence="8 9">F-type ATPases have 2 components, CF(1) - the catalytic core - and CF(0) - the membrane proton channel. CF(1) has five subunits: alpha(3), beta(3), gamma(1), delta(1), epsilon(1). CF(0) has three main subunits: a, b and c.</text>
</comment>
<evidence type="ECO:0000256" key="4">
    <source>
        <dbReference type="ARBA" id="ARBA00023065"/>
    </source>
</evidence>
<keyword evidence="3 8" id="KW-0813">Transport</keyword>
<keyword evidence="7 8" id="KW-0066">ATP synthesis</keyword>
<evidence type="ECO:0000256" key="2">
    <source>
        <dbReference type="ARBA" id="ARBA00005712"/>
    </source>
</evidence>
<organism evidence="11 12">
    <name type="scientific">[Collinsella] massiliensis</name>
    <dbReference type="NCBI Taxonomy" id="1232426"/>
    <lineage>
        <taxon>Bacteria</taxon>
        <taxon>Bacillati</taxon>
        <taxon>Actinomycetota</taxon>
        <taxon>Coriobacteriia</taxon>
        <taxon>Coriobacteriales</taxon>
        <taxon>Coriobacteriaceae</taxon>
        <taxon>Enorma</taxon>
    </lineage>
</organism>
<dbReference type="GO" id="GO:0005524">
    <property type="term" value="F:ATP binding"/>
    <property type="evidence" value="ECO:0007669"/>
    <property type="project" value="UniProtKB-UniRule"/>
</dbReference>
<evidence type="ECO:0000259" key="10">
    <source>
        <dbReference type="Pfam" id="PF02823"/>
    </source>
</evidence>
<dbReference type="CDD" id="cd12152">
    <property type="entry name" value="F1-ATPase_delta"/>
    <property type="match status" value="1"/>
</dbReference>
<dbReference type="Gene3D" id="2.60.15.10">
    <property type="entry name" value="F0F1 ATP synthase delta/epsilon subunit, N-terminal"/>
    <property type="match status" value="1"/>
</dbReference>
<comment type="similarity">
    <text evidence="2 8 9">Belongs to the ATPase epsilon chain family.</text>
</comment>
<keyword evidence="4 8" id="KW-0406">Ion transport</keyword>
<evidence type="ECO:0000256" key="3">
    <source>
        <dbReference type="ARBA" id="ARBA00022448"/>
    </source>
</evidence>
<dbReference type="PANTHER" id="PTHR13822">
    <property type="entry name" value="ATP SYNTHASE DELTA/EPSILON CHAIN"/>
    <property type="match status" value="1"/>
</dbReference>
<dbReference type="GO" id="GO:0012505">
    <property type="term" value="C:endomembrane system"/>
    <property type="evidence" value="ECO:0007669"/>
    <property type="project" value="UniProtKB-SubCell"/>
</dbReference>
<evidence type="ECO:0000256" key="6">
    <source>
        <dbReference type="ARBA" id="ARBA00023196"/>
    </source>
</evidence>
<feature type="domain" description="ATP synthase F1 complex delta/epsilon subunit N-terminal" evidence="10">
    <location>
        <begin position="1"/>
        <end position="82"/>
    </location>
</feature>
<accession>A0A1Y3XN24</accession>
<dbReference type="InterPro" id="IPR036771">
    <property type="entry name" value="ATPsynth_dsu/esu_N"/>
</dbReference>
<dbReference type="NCBIfam" id="TIGR01216">
    <property type="entry name" value="ATP_synt_epsi"/>
    <property type="match status" value="1"/>
</dbReference>
<reference evidence="12" key="1">
    <citation type="submission" date="2017-04" db="EMBL/GenBank/DDBJ databases">
        <title>Function of individual gut microbiota members based on whole genome sequencing of pure cultures obtained from chicken caecum.</title>
        <authorList>
            <person name="Medvecky M."/>
            <person name="Cejkova D."/>
            <person name="Polansky O."/>
            <person name="Karasova D."/>
            <person name="Kubasova T."/>
            <person name="Cizek A."/>
            <person name="Rychlik I."/>
        </authorList>
    </citation>
    <scope>NUCLEOTIDE SEQUENCE [LARGE SCALE GENOMIC DNA]</scope>
    <source>
        <strain evidence="12">An5</strain>
    </source>
</reference>
<evidence type="ECO:0000256" key="1">
    <source>
        <dbReference type="ARBA" id="ARBA00004184"/>
    </source>
</evidence>
<dbReference type="GO" id="GO:0005886">
    <property type="term" value="C:plasma membrane"/>
    <property type="evidence" value="ECO:0007669"/>
    <property type="project" value="UniProtKB-SubCell"/>
</dbReference>
<dbReference type="EMBL" id="NFIE01000020">
    <property type="protein sequence ID" value="OUN86551.1"/>
    <property type="molecule type" value="Genomic_DNA"/>
</dbReference>
<comment type="caution">
    <text evidence="11">The sequence shown here is derived from an EMBL/GenBank/DDBJ whole genome shotgun (WGS) entry which is preliminary data.</text>
</comment>
<dbReference type="InterPro" id="IPR020546">
    <property type="entry name" value="ATP_synth_F1_dsu/esu_N"/>
</dbReference>
<keyword evidence="6 8" id="KW-0139">CF(1)</keyword>
<dbReference type="InterPro" id="IPR001469">
    <property type="entry name" value="ATP_synth_F1_dsu/esu"/>
</dbReference>
<evidence type="ECO:0000313" key="11">
    <source>
        <dbReference type="EMBL" id="OUN86551.1"/>
    </source>
</evidence>
<keyword evidence="12" id="KW-1185">Reference proteome</keyword>
<dbReference type="Pfam" id="PF02823">
    <property type="entry name" value="ATP-synt_DE_N"/>
    <property type="match status" value="1"/>
</dbReference>
<evidence type="ECO:0000313" key="12">
    <source>
        <dbReference type="Proteomes" id="UP000195781"/>
    </source>
</evidence>
<gene>
    <name evidence="8" type="primary">atpC</name>
    <name evidence="11" type="ORF">B5G02_08350</name>
</gene>
<comment type="function">
    <text evidence="8">Produces ATP from ADP in the presence of a proton gradient across the membrane.</text>
</comment>
<comment type="subcellular location">
    <subcellularLocation>
        <location evidence="8">Cell membrane</location>
        <topology evidence="8">Peripheral membrane protein</topology>
    </subcellularLocation>
    <subcellularLocation>
        <location evidence="1">Endomembrane system</location>
        <topology evidence="1">Peripheral membrane protein</topology>
    </subcellularLocation>
</comment>